<feature type="domain" description="NB-ARC" evidence="7">
    <location>
        <begin position="102"/>
        <end position="230"/>
    </location>
</feature>
<evidence type="ECO:0000313" key="10">
    <source>
        <dbReference type="EMBL" id="RCV37849.1"/>
    </source>
</evidence>
<dbReference type="Pfam" id="PF18052">
    <property type="entry name" value="Rx_N"/>
    <property type="match status" value="1"/>
</dbReference>
<dbReference type="eggNOG" id="KOG4658">
    <property type="taxonomic scope" value="Eukaryota"/>
</dbReference>
<feature type="domain" description="Disease resistance N-terminal" evidence="8">
    <location>
        <begin position="13"/>
        <end position="96"/>
    </location>
</feature>
<evidence type="ECO:0000313" key="12">
    <source>
        <dbReference type="Proteomes" id="UP000004995"/>
    </source>
</evidence>
<feature type="coiled-coil region" evidence="6">
    <location>
        <begin position="39"/>
        <end position="91"/>
    </location>
</feature>
<proteinExistence type="inferred from homology"/>
<gene>
    <name evidence="10" type="ORF">SETIT_8G095100v2</name>
</gene>
<keyword evidence="6" id="KW-0175">Coiled coil</keyword>
<dbReference type="OMA" id="TRQMINT"/>
<dbReference type="Gene3D" id="1.20.5.4130">
    <property type="match status" value="1"/>
</dbReference>
<feature type="domain" description="Disease resistance protein winged helix" evidence="9">
    <location>
        <begin position="304"/>
        <end position="360"/>
    </location>
</feature>
<dbReference type="Pfam" id="PF00931">
    <property type="entry name" value="NB-ARC"/>
    <property type="match status" value="1"/>
</dbReference>
<sequence length="445" mass="50771">MAVAGGLMLASVVIKEATGRLSAAIGGEIKLRWNFNKDLQKMKDTLESIEAVLHDAERRCFNEEATVQLWLKRLRDAAEGITNMIDVYEARTTSNPSSYTQGIGKTTLAKLISSEAMFQDFSQVWIYVPQTISIKNKERDTFSTDSKRSPRGDALANKKIYIVLDDLLESKPSKLYSLKAMLNVGNGSKVIVFVTTRDKHIADKICTVEPYKIPLFTNDMCWTIIKQKVNFEARPYKDQLETDLALAAQTLGYMLESRTFDEWESVKNNYFWDKSSSNVIASLMLSYNNMHPYLKLCFAYCATFPKGYKRVKDDLIYQWISLGFVEPPTPSTFSTWQHGENYVSHLMAMSFLQYTKSHHLSFKSFTLYPTKVRALRFLKSEKTVLQVCGKIRLHEDVFSSAKYLRVLDLSECSIQKLPNFIGPVCFVGIESHSRNLNLAIRFNGN</sequence>
<dbReference type="Pfam" id="PF23559">
    <property type="entry name" value="WHD_DRP"/>
    <property type="match status" value="1"/>
</dbReference>
<dbReference type="EMBL" id="CM003535">
    <property type="protein sequence ID" value="RCV37849.1"/>
    <property type="molecule type" value="Genomic_DNA"/>
</dbReference>
<reference evidence="10" key="2">
    <citation type="submission" date="2015-07" db="EMBL/GenBank/DDBJ databases">
        <authorList>
            <person name="Noorani M."/>
        </authorList>
    </citation>
    <scope>NUCLEOTIDE SEQUENCE</scope>
    <source>
        <strain evidence="10">Yugu1</strain>
    </source>
</reference>
<dbReference type="HOGENOM" id="CLU_000837_9_0_1"/>
<dbReference type="OrthoDB" id="691996at2759"/>
<name>K3ZMN1_SETIT</name>
<dbReference type="InterPro" id="IPR036388">
    <property type="entry name" value="WH-like_DNA-bd_sf"/>
</dbReference>
<evidence type="ECO:0000256" key="1">
    <source>
        <dbReference type="ARBA" id="ARBA00008894"/>
    </source>
</evidence>
<keyword evidence="5" id="KW-0611">Plant defense</keyword>
<keyword evidence="4" id="KW-0547">Nucleotide-binding</keyword>
<dbReference type="InterPro" id="IPR027417">
    <property type="entry name" value="P-loop_NTPase"/>
</dbReference>
<evidence type="ECO:0000259" key="7">
    <source>
        <dbReference type="Pfam" id="PF00931"/>
    </source>
</evidence>
<reference evidence="11" key="3">
    <citation type="submission" date="2018-08" db="UniProtKB">
        <authorList>
            <consortium name="EnsemblPlants"/>
        </authorList>
    </citation>
    <scope>IDENTIFICATION</scope>
    <source>
        <strain evidence="11">Yugu1</strain>
    </source>
</reference>
<keyword evidence="3" id="KW-0677">Repeat</keyword>
<dbReference type="Gene3D" id="1.10.10.10">
    <property type="entry name" value="Winged helix-like DNA-binding domain superfamily/Winged helix DNA-binding domain"/>
    <property type="match status" value="1"/>
</dbReference>
<dbReference type="Proteomes" id="UP000004995">
    <property type="component" value="Unassembled WGS sequence"/>
</dbReference>
<evidence type="ECO:0000256" key="2">
    <source>
        <dbReference type="ARBA" id="ARBA00022614"/>
    </source>
</evidence>
<evidence type="ECO:0000259" key="8">
    <source>
        <dbReference type="Pfam" id="PF18052"/>
    </source>
</evidence>
<evidence type="ECO:0000256" key="4">
    <source>
        <dbReference type="ARBA" id="ARBA00022741"/>
    </source>
</evidence>
<reference evidence="10 12" key="1">
    <citation type="journal article" date="2012" name="Nat. Biotechnol.">
        <title>Reference genome sequence of the model plant Setaria.</title>
        <authorList>
            <person name="Bennetzen J.L."/>
            <person name="Schmutz J."/>
            <person name="Wang H."/>
            <person name="Percifield R."/>
            <person name="Hawkins J."/>
            <person name="Pontaroli A.C."/>
            <person name="Estep M."/>
            <person name="Feng L."/>
            <person name="Vaughn J.N."/>
            <person name="Grimwood J."/>
            <person name="Jenkins J."/>
            <person name="Barry K."/>
            <person name="Lindquist E."/>
            <person name="Hellsten U."/>
            <person name="Deshpande S."/>
            <person name="Wang X."/>
            <person name="Wu X."/>
            <person name="Mitros T."/>
            <person name="Triplett J."/>
            <person name="Yang X."/>
            <person name="Ye C.Y."/>
            <person name="Mauro-Herrera M."/>
            <person name="Wang L."/>
            <person name="Li P."/>
            <person name="Sharma M."/>
            <person name="Sharma R."/>
            <person name="Ronald P.C."/>
            <person name="Panaud O."/>
            <person name="Kellogg E.A."/>
            <person name="Brutnell T.P."/>
            <person name="Doust A.N."/>
            <person name="Tuskan G.A."/>
            <person name="Rokhsar D."/>
            <person name="Devos K.M."/>
        </authorList>
    </citation>
    <scope>NUCLEOTIDE SEQUENCE [LARGE SCALE GENOMIC DNA]</scope>
    <source>
        <strain evidence="12">cv. Yugu1</strain>
        <strain evidence="10">Yugu1</strain>
    </source>
</reference>
<dbReference type="PRINTS" id="PR00364">
    <property type="entry name" value="DISEASERSIST"/>
</dbReference>
<evidence type="ECO:0000259" key="9">
    <source>
        <dbReference type="Pfam" id="PF23559"/>
    </source>
</evidence>
<dbReference type="InterPro" id="IPR002182">
    <property type="entry name" value="NB-ARC"/>
</dbReference>
<dbReference type="GO" id="GO:0043531">
    <property type="term" value="F:ADP binding"/>
    <property type="evidence" value="ECO:0007669"/>
    <property type="project" value="InterPro"/>
</dbReference>
<dbReference type="InterPro" id="IPR044974">
    <property type="entry name" value="Disease_R_plants"/>
</dbReference>
<dbReference type="EnsemblPlants" id="KQK94269">
    <property type="protein sequence ID" value="KQK94269"/>
    <property type="gene ID" value="SETIT_027850mg"/>
</dbReference>
<dbReference type="PANTHER" id="PTHR23155">
    <property type="entry name" value="DISEASE RESISTANCE PROTEIN RP"/>
    <property type="match status" value="1"/>
</dbReference>
<dbReference type="GO" id="GO:0006952">
    <property type="term" value="P:defense response"/>
    <property type="evidence" value="ECO:0007669"/>
    <property type="project" value="UniProtKB-KW"/>
</dbReference>
<organism evidence="10">
    <name type="scientific">Setaria italica</name>
    <name type="common">Foxtail millet</name>
    <name type="synonym">Panicum italicum</name>
    <dbReference type="NCBI Taxonomy" id="4555"/>
    <lineage>
        <taxon>Eukaryota</taxon>
        <taxon>Viridiplantae</taxon>
        <taxon>Streptophyta</taxon>
        <taxon>Embryophyta</taxon>
        <taxon>Tracheophyta</taxon>
        <taxon>Spermatophyta</taxon>
        <taxon>Magnoliopsida</taxon>
        <taxon>Liliopsida</taxon>
        <taxon>Poales</taxon>
        <taxon>Poaceae</taxon>
        <taxon>PACMAD clade</taxon>
        <taxon>Panicoideae</taxon>
        <taxon>Panicodae</taxon>
        <taxon>Paniceae</taxon>
        <taxon>Cenchrinae</taxon>
        <taxon>Setaria</taxon>
    </lineage>
</organism>
<evidence type="ECO:0000256" key="5">
    <source>
        <dbReference type="ARBA" id="ARBA00022821"/>
    </source>
</evidence>
<keyword evidence="12" id="KW-1185">Reference proteome</keyword>
<dbReference type="InterPro" id="IPR058922">
    <property type="entry name" value="WHD_DRP"/>
</dbReference>
<dbReference type="STRING" id="4555.K3ZMN1"/>
<evidence type="ECO:0008006" key="13">
    <source>
        <dbReference type="Google" id="ProtNLM"/>
    </source>
</evidence>
<dbReference type="AlphaFoldDB" id="K3ZMN1"/>
<keyword evidence="2" id="KW-0433">Leucine-rich repeat</keyword>
<protein>
    <recommendedName>
        <fullName evidence="13">Rx N-terminal domain-containing protein</fullName>
    </recommendedName>
</protein>
<accession>K3ZMN1</accession>
<dbReference type="InterPro" id="IPR041118">
    <property type="entry name" value="Rx_N"/>
</dbReference>
<comment type="similarity">
    <text evidence="1">Belongs to the disease resistance NB-LRR family.</text>
</comment>
<dbReference type="EMBL" id="AGNK02004811">
    <property type="status" value="NOT_ANNOTATED_CDS"/>
    <property type="molecule type" value="Genomic_DNA"/>
</dbReference>
<evidence type="ECO:0000256" key="6">
    <source>
        <dbReference type="SAM" id="Coils"/>
    </source>
</evidence>
<evidence type="ECO:0000313" key="11">
    <source>
        <dbReference type="EnsemblPlants" id="KQK94269"/>
    </source>
</evidence>
<dbReference type="PANTHER" id="PTHR23155:SF1075">
    <property type="entry name" value="OS06G0644300 PROTEIN"/>
    <property type="match status" value="1"/>
</dbReference>
<dbReference type="Gramene" id="KQK94269">
    <property type="protein sequence ID" value="KQK94269"/>
    <property type="gene ID" value="SETIT_027850mg"/>
</dbReference>
<evidence type="ECO:0000256" key="3">
    <source>
        <dbReference type="ARBA" id="ARBA00022737"/>
    </source>
</evidence>
<dbReference type="SUPFAM" id="SSF52540">
    <property type="entry name" value="P-loop containing nucleoside triphosphate hydrolases"/>
    <property type="match status" value="1"/>
</dbReference>